<sequence>MPDIKLEHTGVMKQLEDMEKALSRIVIESPDEISLGENKLAYTDAWLASEQLVKELLEQYVQAVKQNIEDTKANITHLKEQDEAIAAK</sequence>
<dbReference type="RefSeq" id="WP_155113592.1">
    <property type="nucleotide sequence ID" value="NZ_WMIB01000022.1"/>
</dbReference>
<dbReference type="AlphaFoldDB" id="A0A7X2S7J4"/>
<accession>A0A7X2S7J4</accession>
<feature type="coiled-coil region" evidence="1">
    <location>
        <begin position="54"/>
        <end position="81"/>
    </location>
</feature>
<reference evidence="2 3" key="1">
    <citation type="journal article" date="2017" name="Int. J. Syst. Evol. Microbiol.">
        <title>Bacillus mangrovi sp. nov., isolated from a sediment sample from a mangrove forest.</title>
        <authorList>
            <person name="Gupta V."/>
            <person name="Singh P.K."/>
            <person name="Korpole S."/>
            <person name="Tanuku N.R.S."/>
            <person name="Pinnaka A.K."/>
        </authorList>
    </citation>
    <scope>NUCLEOTIDE SEQUENCE [LARGE SCALE GENOMIC DNA]</scope>
    <source>
        <strain evidence="2 3">KCTC 33872</strain>
    </source>
</reference>
<dbReference type="OrthoDB" id="2705701at2"/>
<protein>
    <recommendedName>
        <fullName evidence="4">YwqI/YxiC family protein</fullName>
    </recommendedName>
</protein>
<evidence type="ECO:0000313" key="3">
    <source>
        <dbReference type="Proteomes" id="UP000434639"/>
    </source>
</evidence>
<keyword evidence="3" id="KW-1185">Reference proteome</keyword>
<dbReference type="Pfam" id="PF17279">
    <property type="entry name" value="DUF5344"/>
    <property type="match status" value="1"/>
</dbReference>
<comment type="caution">
    <text evidence="2">The sequence shown here is derived from an EMBL/GenBank/DDBJ whole genome shotgun (WGS) entry which is preliminary data.</text>
</comment>
<dbReference type="InterPro" id="IPR046318">
    <property type="entry name" value="DUF5344"/>
</dbReference>
<evidence type="ECO:0008006" key="4">
    <source>
        <dbReference type="Google" id="ProtNLM"/>
    </source>
</evidence>
<gene>
    <name evidence="2" type="ORF">GKZ89_16885</name>
</gene>
<evidence type="ECO:0000313" key="2">
    <source>
        <dbReference type="EMBL" id="MTH55082.1"/>
    </source>
</evidence>
<proteinExistence type="predicted"/>
<dbReference type="Proteomes" id="UP000434639">
    <property type="component" value="Unassembled WGS sequence"/>
</dbReference>
<keyword evidence="1" id="KW-0175">Coiled coil</keyword>
<name>A0A7X2S7J4_9BACI</name>
<dbReference type="EMBL" id="WMIB01000022">
    <property type="protein sequence ID" value="MTH55082.1"/>
    <property type="molecule type" value="Genomic_DNA"/>
</dbReference>
<organism evidence="2 3">
    <name type="scientific">Metabacillus mangrovi</name>
    <dbReference type="NCBI Taxonomy" id="1491830"/>
    <lineage>
        <taxon>Bacteria</taxon>
        <taxon>Bacillati</taxon>
        <taxon>Bacillota</taxon>
        <taxon>Bacilli</taxon>
        <taxon>Bacillales</taxon>
        <taxon>Bacillaceae</taxon>
        <taxon>Metabacillus</taxon>
    </lineage>
</organism>
<evidence type="ECO:0000256" key="1">
    <source>
        <dbReference type="SAM" id="Coils"/>
    </source>
</evidence>